<dbReference type="AlphaFoldDB" id="A0AA86VB84"/>
<keyword evidence="3" id="KW-1185">Reference proteome</keyword>
<sequence length="69" mass="8499">MEEKLGMEEKNRSMEKKLRKKKFTKETKSRKKKKFRKETNCNVQYLKAFEDVGVRGERREERKKAFIKE</sequence>
<evidence type="ECO:0000256" key="1">
    <source>
        <dbReference type="SAM" id="MobiDB-lite"/>
    </source>
</evidence>
<name>A0AA86VB84_9FABA</name>
<feature type="compositionally biased region" description="Basic residues" evidence="1">
    <location>
        <begin position="17"/>
        <end position="36"/>
    </location>
</feature>
<dbReference type="Proteomes" id="UP001189624">
    <property type="component" value="Chromosome 4"/>
</dbReference>
<evidence type="ECO:0000313" key="3">
    <source>
        <dbReference type="Proteomes" id="UP001189624"/>
    </source>
</evidence>
<feature type="region of interest" description="Disordered" evidence="1">
    <location>
        <begin position="1"/>
        <end position="36"/>
    </location>
</feature>
<feature type="compositionally biased region" description="Basic and acidic residues" evidence="1">
    <location>
        <begin position="1"/>
        <end position="16"/>
    </location>
</feature>
<reference evidence="2" key="1">
    <citation type="submission" date="2023-10" db="EMBL/GenBank/DDBJ databases">
        <authorList>
            <person name="Domelevo Entfellner J.-B."/>
        </authorList>
    </citation>
    <scope>NUCLEOTIDE SEQUENCE</scope>
</reference>
<dbReference type="EMBL" id="OY731401">
    <property type="protein sequence ID" value="CAJ1949004.1"/>
    <property type="molecule type" value="Genomic_DNA"/>
</dbReference>
<organism evidence="2 3">
    <name type="scientific">Sphenostylis stenocarpa</name>
    <dbReference type="NCBI Taxonomy" id="92480"/>
    <lineage>
        <taxon>Eukaryota</taxon>
        <taxon>Viridiplantae</taxon>
        <taxon>Streptophyta</taxon>
        <taxon>Embryophyta</taxon>
        <taxon>Tracheophyta</taxon>
        <taxon>Spermatophyta</taxon>
        <taxon>Magnoliopsida</taxon>
        <taxon>eudicotyledons</taxon>
        <taxon>Gunneridae</taxon>
        <taxon>Pentapetalae</taxon>
        <taxon>rosids</taxon>
        <taxon>fabids</taxon>
        <taxon>Fabales</taxon>
        <taxon>Fabaceae</taxon>
        <taxon>Papilionoideae</taxon>
        <taxon>50 kb inversion clade</taxon>
        <taxon>NPAAA clade</taxon>
        <taxon>indigoferoid/millettioid clade</taxon>
        <taxon>Phaseoleae</taxon>
        <taxon>Sphenostylis</taxon>
    </lineage>
</organism>
<accession>A0AA86VB84</accession>
<protein>
    <submittedName>
        <fullName evidence="2">Uncharacterized protein</fullName>
    </submittedName>
</protein>
<evidence type="ECO:0000313" key="2">
    <source>
        <dbReference type="EMBL" id="CAJ1949004.1"/>
    </source>
</evidence>
<gene>
    <name evidence="2" type="ORF">AYBTSS11_LOCUS13502</name>
</gene>
<dbReference type="Gramene" id="rna-AYBTSS11_LOCUS13502">
    <property type="protein sequence ID" value="CAJ1949004.1"/>
    <property type="gene ID" value="gene-AYBTSS11_LOCUS13502"/>
</dbReference>
<proteinExistence type="predicted"/>